<dbReference type="PANTHER" id="PTHR43449">
    <property type="entry name" value="NUCLEOTIDYLTRANSFERASE"/>
    <property type="match status" value="1"/>
</dbReference>
<proteinExistence type="predicted"/>
<dbReference type="Gene3D" id="3.30.460.10">
    <property type="entry name" value="Beta Polymerase, domain 2"/>
    <property type="match status" value="1"/>
</dbReference>
<dbReference type="EMBL" id="CP062796">
    <property type="protein sequence ID" value="QUL99572.1"/>
    <property type="molecule type" value="Genomic_DNA"/>
</dbReference>
<protein>
    <submittedName>
        <fullName evidence="2">Nucleotidyltransferase domain-containing protein</fullName>
    </submittedName>
</protein>
<dbReference type="InterPro" id="IPR002934">
    <property type="entry name" value="Polymerase_NTP_transf_dom"/>
</dbReference>
<accession>A0AAT9LG68</accession>
<evidence type="ECO:0000259" key="1">
    <source>
        <dbReference type="Pfam" id="PF01909"/>
    </source>
</evidence>
<sequence>MSGSLSSKRDEYRRLLEVSLEEAVFVISKLDGVERISLVGSYAKGRADLFTDLDLVVIMRTDLSFVDRLKLIYSNLCLPVDIDVLCYTPEEFEKIKEKDFFRNLLKDEVVLYERKRV</sequence>
<dbReference type="GO" id="GO:0016779">
    <property type="term" value="F:nucleotidyltransferase activity"/>
    <property type="evidence" value="ECO:0007669"/>
    <property type="project" value="InterPro"/>
</dbReference>
<dbReference type="KEGG" id="fcz:IMF26_04325"/>
<dbReference type="PANTHER" id="PTHR43449:SF1">
    <property type="entry name" value="POLYMERASE BETA NUCLEOTIDYLTRANSFERASE DOMAIN-CONTAINING PROTEIN"/>
    <property type="match status" value="1"/>
</dbReference>
<dbReference type="SUPFAM" id="SSF81301">
    <property type="entry name" value="Nucleotidyltransferase"/>
    <property type="match status" value="1"/>
</dbReference>
<dbReference type="CDD" id="cd05403">
    <property type="entry name" value="NT_KNTase_like"/>
    <property type="match status" value="1"/>
</dbReference>
<reference evidence="2" key="1">
    <citation type="submission" date="2020-10" db="EMBL/GenBank/DDBJ databases">
        <authorList>
            <person name="Kadnikov V."/>
            <person name="Beletsky A.V."/>
            <person name="Mardanov A.V."/>
            <person name="Karnachuk O.V."/>
            <person name="Ravin N.V."/>
        </authorList>
    </citation>
    <scope>NUCLEOTIDE SEQUENCE</scope>
    <source>
        <strain evidence="2">Bu02</strain>
    </source>
</reference>
<organism evidence="2">
    <name type="scientific">Candidatus Fermentithermobacillus carboniphilus</name>
    <dbReference type="NCBI Taxonomy" id="3085328"/>
    <lineage>
        <taxon>Bacteria</taxon>
        <taxon>Bacillati</taxon>
        <taxon>Bacillota</taxon>
        <taxon>Candidatus Fermentithermobacillia</taxon>
        <taxon>Candidatus Fermentithermobacillales</taxon>
        <taxon>Candidatus Fermentithermobacillaceae</taxon>
        <taxon>Candidatus Fermentithermobacillus</taxon>
    </lineage>
</organism>
<dbReference type="InterPro" id="IPR043519">
    <property type="entry name" value="NT_sf"/>
</dbReference>
<evidence type="ECO:0000313" key="2">
    <source>
        <dbReference type="EMBL" id="QUL99572.1"/>
    </source>
</evidence>
<name>A0AAT9LG68_9FIRM</name>
<gene>
    <name evidence="2" type="ORF">IMF26_04325</name>
</gene>
<reference evidence="2" key="2">
    <citation type="journal article" date="2023" name="Biology">
        <title>Prokaryotic Life Associated with Coal-Fire Gas Vents Revealed by Metagenomics.</title>
        <authorList>
            <person name="Kadnikov V.V."/>
            <person name="Mardanov A.V."/>
            <person name="Beletsky A.V."/>
            <person name="Karnachuk O.V."/>
            <person name="Ravin N.V."/>
        </authorList>
    </citation>
    <scope>NUCLEOTIDE SEQUENCE</scope>
    <source>
        <strain evidence="2">Bu02</strain>
    </source>
</reference>
<feature type="domain" description="Polymerase nucleotidyl transferase" evidence="1">
    <location>
        <begin position="27"/>
        <end position="65"/>
    </location>
</feature>
<dbReference type="AlphaFoldDB" id="A0AAT9LG68"/>
<dbReference type="Pfam" id="PF01909">
    <property type="entry name" value="NTP_transf_2"/>
    <property type="match status" value="1"/>
</dbReference>